<accession>F2NXM4</accession>
<keyword evidence="2" id="KW-0732">Signal</keyword>
<feature type="signal peptide" evidence="2">
    <location>
        <begin position="1"/>
        <end position="19"/>
    </location>
</feature>
<dbReference type="STRING" id="869209.Tresu_2367"/>
<name>F2NXM4_TRES6</name>
<dbReference type="GeneID" id="302999479"/>
<dbReference type="AlphaFoldDB" id="F2NXM4"/>
<feature type="chain" id="PRO_5003282955" description="GLPGLI family protein" evidence="2">
    <location>
        <begin position="20"/>
        <end position="240"/>
    </location>
</feature>
<feature type="region of interest" description="Disordered" evidence="1">
    <location>
        <begin position="216"/>
        <end position="240"/>
    </location>
</feature>
<dbReference type="RefSeq" id="WP_013702482.1">
    <property type="nucleotide sequence ID" value="NC_015385.1"/>
</dbReference>
<proteinExistence type="predicted"/>
<sequence>MKKKILFIMVGTMAALSFAARTPKVKQEIEIVKLGKFDPVELGSGTFRLRKIFVNELEAKDFSVMLFPKNGTAGIVYKNMPNKERLLLDKDARKAVITSYNAYLKDFEEKKLDRNQKKYKATYEYARAKIEWGPFQYSSYADPKISMGYVFVGKSPYFCIKIPSTKSNQRKGDTQIEYGGNLLYFTRAQAKDLVDAIAEEEIQSAVQSQMVVLPADDDYDSGEYEETDLPAEENTDYEEN</sequence>
<evidence type="ECO:0000313" key="4">
    <source>
        <dbReference type="Proteomes" id="UP000006852"/>
    </source>
</evidence>
<evidence type="ECO:0000256" key="2">
    <source>
        <dbReference type="SAM" id="SignalP"/>
    </source>
</evidence>
<dbReference type="OrthoDB" id="363211at2"/>
<reference evidence="3 4" key="1">
    <citation type="journal article" date="2011" name="Stand. Genomic Sci.">
        <title>Complete genome sequence of Treponema succinifaciens type strain (6091).</title>
        <authorList>
            <person name="Han C."/>
            <person name="Gronow S."/>
            <person name="Teshima H."/>
            <person name="Lapidus A."/>
            <person name="Nolan M."/>
            <person name="Lucas S."/>
            <person name="Hammon N."/>
            <person name="Deshpande S."/>
            <person name="Cheng J.F."/>
            <person name="Zeytun A."/>
            <person name="Tapia R."/>
            <person name="Goodwin L."/>
            <person name="Pitluck S."/>
            <person name="Liolios K."/>
            <person name="Pagani I."/>
            <person name="Ivanova N."/>
            <person name="Mavromatis K."/>
            <person name="Mikhailova N."/>
            <person name="Huntemann M."/>
            <person name="Pati A."/>
            <person name="Chen A."/>
            <person name="Palaniappan K."/>
            <person name="Land M."/>
            <person name="Hauser L."/>
            <person name="Brambilla E.M."/>
            <person name="Rohde M."/>
            <person name="Goker M."/>
            <person name="Woyke T."/>
            <person name="Bristow J."/>
            <person name="Eisen J.A."/>
            <person name="Markowitz V."/>
            <person name="Hugenholtz P."/>
            <person name="Kyrpides N.C."/>
            <person name="Klenk H.P."/>
            <person name="Detter J.C."/>
        </authorList>
    </citation>
    <scope>NUCLEOTIDE SEQUENCE [LARGE SCALE GENOMIC DNA]</scope>
    <source>
        <strain evidence="4">ATCC 33096 / DSM 2489 / 6091</strain>
    </source>
</reference>
<dbReference type="KEGG" id="tsu:Tresu_2367"/>
<dbReference type="EMBL" id="CP002631">
    <property type="protein sequence ID" value="AEB15230.1"/>
    <property type="molecule type" value="Genomic_DNA"/>
</dbReference>
<dbReference type="Proteomes" id="UP000006852">
    <property type="component" value="Chromosome"/>
</dbReference>
<dbReference type="HOGENOM" id="CLU_1155980_0_0_12"/>
<reference evidence="4" key="2">
    <citation type="submission" date="2011-04" db="EMBL/GenBank/DDBJ databases">
        <title>The complete genome of chromosome of Treponema succinifaciens DSM 2489.</title>
        <authorList>
            <person name="Lucas S."/>
            <person name="Copeland A."/>
            <person name="Lapidus A."/>
            <person name="Bruce D."/>
            <person name="Goodwin L."/>
            <person name="Pitluck S."/>
            <person name="Peters L."/>
            <person name="Kyrpides N."/>
            <person name="Mavromatis K."/>
            <person name="Ivanova N."/>
            <person name="Ovchinnikova G."/>
            <person name="Teshima H."/>
            <person name="Detter J.C."/>
            <person name="Tapia R."/>
            <person name="Han C."/>
            <person name="Land M."/>
            <person name="Hauser L."/>
            <person name="Markowitz V."/>
            <person name="Cheng J.-F."/>
            <person name="Hugenholtz P."/>
            <person name="Woyke T."/>
            <person name="Wu D."/>
            <person name="Gronow S."/>
            <person name="Wellnitz S."/>
            <person name="Brambilla E."/>
            <person name="Klenk H.-P."/>
            <person name="Eisen J.A."/>
        </authorList>
    </citation>
    <scope>NUCLEOTIDE SEQUENCE [LARGE SCALE GENOMIC DNA]</scope>
    <source>
        <strain evidence="4">ATCC 33096 / DSM 2489 / 6091</strain>
    </source>
</reference>
<evidence type="ECO:0000313" key="3">
    <source>
        <dbReference type="EMBL" id="AEB15230.1"/>
    </source>
</evidence>
<evidence type="ECO:0000256" key="1">
    <source>
        <dbReference type="SAM" id="MobiDB-lite"/>
    </source>
</evidence>
<gene>
    <name evidence="3" type="ordered locus">Tresu_2367</name>
</gene>
<evidence type="ECO:0008006" key="5">
    <source>
        <dbReference type="Google" id="ProtNLM"/>
    </source>
</evidence>
<keyword evidence="4" id="KW-1185">Reference proteome</keyword>
<protein>
    <recommendedName>
        <fullName evidence="5">GLPGLI family protein</fullName>
    </recommendedName>
</protein>
<organism evidence="3 4">
    <name type="scientific">Treponema succinifaciens (strain ATCC 33096 / DSM 2489 / 6091)</name>
    <dbReference type="NCBI Taxonomy" id="869209"/>
    <lineage>
        <taxon>Bacteria</taxon>
        <taxon>Pseudomonadati</taxon>
        <taxon>Spirochaetota</taxon>
        <taxon>Spirochaetia</taxon>
        <taxon>Spirochaetales</taxon>
        <taxon>Treponemataceae</taxon>
        <taxon>Treponema</taxon>
    </lineage>
</organism>